<dbReference type="Proteomes" id="UP000314294">
    <property type="component" value="Unassembled WGS sequence"/>
</dbReference>
<sequence length="97" mass="10154">MGTPEDIIATATLTATPSREDLLPGTTAPRATETLCRPSRPPRGPGGPRATETLCRPPRPPRGPGGPRGPRGPRGSTTIQQLSGASDRHRGQELQLS</sequence>
<accession>A0A4Z2E1J0</accession>
<gene>
    <name evidence="2" type="ORF">EYF80_067312</name>
</gene>
<feature type="compositionally biased region" description="Basic and acidic residues" evidence="1">
    <location>
        <begin position="86"/>
        <end position="97"/>
    </location>
</feature>
<evidence type="ECO:0000313" key="3">
    <source>
        <dbReference type="Proteomes" id="UP000314294"/>
    </source>
</evidence>
<feature type="region of interest" description="Disordered" evidence="1">
    <location>
        <begin position="1"/>
        <end position="97"/>
    </location>
</feature>
<dbReference type="AlphaFoldDB" id="A0A4Z2E1J0"/>
<organism evidence="2 3">
    <name type="scientific">Liparis tanakae</name>
    <name type="common">Tanaka's snailfish</name>
    <dbReference type="NCBI Taxonomy" id="230148"/>
    <lineage>
        <taxon>Eukaryota</taxon>
        <taxon>Metazoa</taxon>
        <taxon>Chordata</taxon>
        <taxon>Craniata</taxon>
        <taxon>Vertebrata</taxon>
        <taxon>Euteleostomi</taxon>
        <taxon>Actinopterygii</taxon>
        <taxon>Neopterygii</taxon>
        <taxon>Teleostei</taxon>
        <taxon>Neoteleostei</taxon>
        <taxon>Acanthomorphata</taxon>
        <taxon>Eupercaria</taxon>
        <taxon>Perciformes</taxon>
        <taxon>Cottioidei</taxon>
        <taxon>Cottales</taxon>
        <taxon>Liparidae</taxon>
        <taxon>Liparis</taxon>
    </lineage>
</organism>
<evidence type="ECO:0000313" key="2">
    <source>
        <dbReference type="EMBL" id="TNN22574.1"/>
    </source>
</evidence>
<reference evidence="2 3" key="1">
    <citation type="submission" date="2019-03" db="EMBL/GenBank/DDBJ databases">
        <title>First draft genome of Liparis tanakae, snailfish: a comprehensive survey of snailfish specific genes.</title>
        <authorList>
            <person name="Kim W."/>
            <person name="Song I."/>
            <person name="Jeong J.-H."/>
            <person name="Kim D."/>
            <person name="Kim S."/>
            <person name="Ryu S."/>
            <person name="Song J.Y."/>
            <person name="Lee S.K."/>
        </authorList>
    </citation>
    <scope>NUCLEOTIDE SEQUENCE [LARGE SCALE GENOMIC DNA]</scope>
    <source>
        <tissue evidence="2">Muscle</tissue>
    </source>
</reference>
<protein>
    <submittedName>
        <fullName evidence="2">Uncharacterized protein</fullName>
    </submittedName>
</protein>
<proteinExistence type="predicted"/>
<dbReference type="EMBL" id="SRLO01021876">
    <property type="protein sequence ID" value="TNN22574.1"/>
    <property type="molecule type" value="Genomic_DNA"/>
</dbReference>
<comment type="caution">
    <text evidence="2">The sequence shown here is derived from an EMBL/GenBank/DDBJ whole genome shotgun (WGS) entry which is preliminary data.</text>
</comment>
<evidence type="ECO:0000256" key="1">
    <source>
        <dbReference type="SAM" id="MobiDB-lite"/>
    </source>
</evidence>
<keyword evidence="3" id="KW-1185">Reference proteome</keyword>
<name>A0A4Z2E1J0_9TELE</name>